<dbReference type="AlphaFoldDB" id="A0A316YGN8"/>
<gene>
    <name evidence="2" type="ORF">FA10DRAFT_269062</name>
</gene>
<dbReference type="PANTHER" id="PTHR13384">
    <property type="entry name" value="G PATCH DOMAIN-CONTAINING PROTEIN 1"/>
    <property type="match status" value="1"/>
</dbReference>
<feature type="compositionally biased region" description="Acidic residues" evidence="1">
    <location>
        <begin position="62"/>
        <end position="78"/>
    </location>
</feature>
<dbReference type="GeneID" id="37044513"/>
<dbReference type="RefSeq" id="XP_025374966.1">
    <property type="nucleotide sequence ID" value="XM_025522597.1"/>
</dbReference>
<dbReference type="InterPro" id="IPR011333">
    <property type="entry name" value="SKP1/BTB/POZ_sf"/>
</dbReference>
<dbReference type="STRING" id="215250.A0A316YGN8"/>
<name>A0A316YGN8_9BASI</name>
<reference evidence="2 3" key="1">
    <citation type="journal article" date="2018" name="Mol. Biol. Evol.">
        <title>Broad Genomic Sampling Reveals a Smut Pathogenic Ancestry of the Fungal Clade Ustilaginomycotina.</title>
        <authorList>
            <person name="Kijpornyongpan T."/>
            <person name="Mondo S.J."/>
            <person name="Barry K."/>
            <person name="Sandor L."/>
            <person name="Lee J."/>
            <person name="Lipzen A."/>
            <person name="Pangilinan J."/>
            <person name="LaButti K."/>
            <person name="Hainaut M."/>
            <person name="Henrissat B."/>
            <person name="Grigoriev I.V."/>
            <person name="Spatafora J.W."/>
            <person name="Aime M.C."/>
        </authorList>
    </citation>
    <scope>NUCLEOTIDE SEQUENCE [LARGE SCALE GENOMIC DNA]</scope>
    <source>
        <strain evidence="2 3">MCA 4198</strain>
    </source>
</reference>
<dbReference type="GO" id="GO:0005634">
    <property type="term" value="C:nucleus"/>
    <property type="evidence" value="ECO:0007669"/>
    <property type="project" value="TreeGrafter"/>
</dbReference>
<feature type="region of interest" description="Disordered" evidence="1">
    <location>
        <begin position="265"/>
        <end position="288"/>
    </location>
</feature>
<keyword evidence="3" id="KW-1185">Reference proteome</keyword>
<sequence>MDEGDNSSLLTRLRLDLRGRRFTIEREVLMNLPESVLLCLFPNGLVLSRQPALGKNGHLGGEGEDGLGAEGDEEDEEEEEVYMVDFDPSCLSYVLDFFKQAQDDFYGVSGQPSRRALAAAAPANQQLVGNEYNDGGGFGGPSGPSLLLSKQAIIVLREELEYFSIPPKKAETTDEKGGATPALLRLKQACGQALLERKQIFTALQRNVNKENNMAEQHLIDMLCMSGFDRDDTWGFRAVEPSRCCITSIALVLLKTGIALSPDDAARSSAATGSSSVSSDDHEPELQVDQQQLSTAQKLLLFWRKPARKCWWDGVDVVLPLDASAGAGAAEAAPPTAAADAEAMATASGGGMTQAEVDLLTSGKGRRVRVWARRVWTLELSLI</sequence>
<evidence type="ECO:0008006" key="4">
    <source>
        <dbReference type="Google" id="ProtNLM"/>
    </source>
</evidence>
<dbReference type="PANTHER" id="PTHR13384:SF16">
    <property type="entry name" value="GROWTH REGULATION PROTEIN"/>
    <property type="match status" value="1"/>
</dbReference>
<dbReference type="EMBL" id="KZ819639">
    <property type="protein sequence ID" value="PWN87768.1"/>
    <property type="molecule type" value="Genomic_DNA"/>
</dbReference>
<dbReference type="InParanoid" id="A0A316YGN8"/>
<feature type="region of interest" description="Disordered" evidence="1">
    <location>
        <begin position="54"/>
        <end position="78"/>
    </location>
</feature>
<dbReference type="FunCoup" id="A0A316YGN8">
    <property type="interactions" value="113"/>
</dbReference>
<dbReference type="Proteomes" id="UP000245768">
    <property type="component" value="Unassembled WGS sequence"/>
</dbReference>
<evidence type="ECO:0000313" key="3">
    <source>
        <dbReference type="Proteomes" id="UP000245768"/>
    </source>
</evidence>
<dbReference type="SUPFAM" id="SSF54695">
    <property type="entry name" value="POZ domain"/>
    <property type="match status" value="1"/>
</dbReference>
<organism evidence="2 3">
    <name type="scientific">Acaromyces ingoldii</name>
    <dbReference type="NCBI Taxonomy" id="215250"/>
    <lineage>
        <taxon>Eukaryota</taxon>
        <taxon>Fungi</taxon>
        <taxon>Dikarya</taxon>
        <taxon>Basidiomycota</taxon>
        <taxon>Ustilaginomycotina</taxon>
        <taxon>Exobasidiomycetes</taxon>
        <taxon>Exobasidiales</taxon>
        <taxon>Cryptobasidiaceae</taxon>
        <taxon>Acaromyces</taxon>
    </lineage>
</organism>
<protein>
    <recommendedName>
        <fullName evidence="4">Phosphatase activator</fullName>
    </recommendedName>
</protein>
<proteinExistence type="predicted"/>
<dbReference type="OrthoDB" id="9451547at2759"/>
<feature type="compositionally biased region" description="Low complexity" evidence="1">
    <location>
        <begin position="267"/>
        <end position="278"/>
    </location>
</feature>
<dbReference type="GO" id="GO:0003723">
    <property type="term" value="F:RNA binding"/>
    <property type="evidence" value="ECO:0007669"/>
    <property type="project" value="TreeGrafter"/>
</dbReference>
<evidence type="ECO:0000256" key="1">
    <source>
        <dbReference type="SAM" id="MobiDB-lite"/>
    </source>
</evidence>
<accession>A0A316YGN8</accession>
<evidence type="ECO:0000313" key="2">
    <source>
        <dbReference type="EMBL" id="PWN87768.1"/>
    </source>
</evidence>